<evidence type="ECO:0000313" key="3">
    <source>
        <dbReference type="Proteomes" id="UP000557307"/>
    </source>
</evidence>
<dbReference type="Gene3D" id="1.20.120.450">
    <property type="entry name" value="dinb family like domain"/>
    <property type="match status" value="1"/>
</dbReference>
<dbReference type="SUPFAM" id="SSF109854">
    <property type="entry name" value="DinB/YfiT-like putative metalloenzymes"/>
    <property type="match status" value="1"/>
</dbReference>
<name>A0A840TV96_9BACT</name>
<keyword evidence="3" id="KW-1185">Reference proteome</keyword>
<dbReference type="EMBL" id="JACHGF010000011">
    <property type="protein sequence ID" value="MBB5286825.1"/>
    <property type="molecule type" value="Genomic_DNA"/>
</dbReference>
<gene>
    <name evidence="2" type="ORF">HNQ92_004986</name>
</gene>
<evidence type="ECO:0000259" key="1">
    <source>
        <dbReference type="Pfam" id="PF12867"/>
    </source>
</evidence>
<reference evidence="2 3" key="1">
    <citation type="submission" date="2020-08" db="EMBL/GenBank/DDBJ databases">
        <title>Genomic Encyclopedia of Type Strains, Phase IV (KMG-IV): sequencing the most valuable type-strain genomes for metagenomic binning, comparative biology and taxonomic classification.</title>
        <authorList>
            <person name="Goeker M."/>
        </authorList>
    </citation>
    <scope>NUCLEOTIDE SEQUENCE [LARGE SCALE GENOMIC DNA]</scope>
    <source>
        <strain evidence="2 3">DSM 105074</strain>
    </source>
</reference>
<organism evidence="2 3">
    <name type="scientific">Rhabdobacter roseus</name>
    <dbReference type="NCBI Taxonomy" id="1655419"/>
    <lineage>
        <taxon>Bacteria</taxon>
        <taxon>Pseudomonadati</taxon>
        <taxon>Bacteroidota</taxon>
        <taxon>Cytophagia</taxon>
        <taxon>Cytophagales</taxon>
        <taxon>Cytophagaceae</taxon>
        <taxon>Rhabdobacter</taxon>
    </lineage>
</organism>
<dbReference type="InterPro" id="IPR024775">
    <property type="entry name" value="DinB-like"/>
</dbReference>
<dbReference type="AlphaFoldDB" id="A0A840TV96"/>
<dbReference type="InterPro" id="IPR034660">
    <property type="entry name" value="DinB/YfiT-like"/>
</dbReference>
<protein>
    <recommendedName>
        <fullName evidence="1">DinB-like domain-containing protein</fullName>
    </recommendedName>
</protein>
<dbReference type="Proteomes" id="UP000557307">
    <property type="component" value="Unassembled WGS sequence"/>
</dbReference>
<proteinExistence type="predicted"/>
<comment type="caution">
    <text evidence="2">The sequence shown here is derived from an EMBL/GenBank/DDBJ whole genome shotgun (WGS) entry which is preliminary data.</text>
</comment>
<dbReference type="RefSeq" id="WP_184178323.1">
    <property type="nucleotide sequence ID" value="NZ_JACHGF010000011.1"/>
</dbReference>
<sequence length="172" mass="20086">MDIQTDLISPLMHYHYSLDRYSDEQFAAKPSEEAWSLGQMYEHLYVATTFFFMANVKRCLEKRKGQEGGEMNDSGRKVLQYNSFPPIKLKVPEALQGPEPVARSRAEYRPLWEVMVRQVEVLAQEVGTDPGLYKTPNPTFGWLNAEEWLRVCGMHTRHHLRQQQEREAWLGL</sequence>
<feature type="domain" description="DinB-like" evidence="1">
    <location>
        <begin position="17"/>
        <end position="162"/>
    </location>
</feature>
<dbReference type="Pfam" id="PF12867">
    <property type="entry name" value="DinB_2"/>
    <property type="match status" value="1"/>
</dbReference>
<evidence type="ECO:0000313" key="2">
    <source>
        <dbReference type="EMBL" id="MBB5286825.1"/>
    </source>
</evidence>
<accession>A0A840TV96</accession>